<keyword evidence="1" id="KW-0812">Transmembrane</keyword>
<dbReference type="SUPFAM" id="SSF48371">
    <property type="entry name" value="ARM repeat"/>
    <property type="match status" value="1"/>
</dbReference>
<dbReference type="STRING" id="360412.LARV_02515"/>
<evidence type="ECO:0000259" key="2">
    <source>
        <dbReference type="PROSITE" id="PS50837"/>
    </source>
</evidence>
<evidence type="ECO:0000313" key="4">
    <source>
        <dbReference type="Proteomes" id="UP000055060"/>
    </source>
</evidence>
<evidence type="ECO:0000256" key="1">
    <source>
        <dbReference type="SAM" id="Phobius"/>
    </source>
</evidence>
<dbReference type="PROSITE" id="PS50837">
    <property type="entry name" value="NACHT"/>
    <property type="match status" value="1"/>
</dbReference>
<evidence type="ECO:0000313" key="3">
    <source>
        <dbReference type="EMBL" id="GAP14740.1"/>
    </source>
</evidence>
<feature type="transmembrane region" description="Helical" evidence="1">
    <location>
        <begin position="6"/>
        <end position="26"/>
    </location>
</feature>
<reference evidence="3" key="1">
    <citation type="submission" date="2015-07" db="EMBL/GenBank/DDBJ databases">
        <title>Draft Genome Sequences of Anaerolinea thermolimosa IMO-1, Bellilinea caldifistulae GOMI-1, Leptolinea tardivitalis YMTK-2, Levilinea saccharolytica KIBI-1,Longilinea arvoryzae KOME-1, Previously Described as Members of the Anaerolineaceae (Chloroflexi).</title>
        <authorList>
            <person name="Sekiguchi Y."/>
            <person name="Ohashi A."/>
            <person name="Matsuura N."/>
            <person name="Tourlousse M.D."/>
        </authorList>
    </citation>
    <scope>NUCLEOTIDE SEQUENCE [LARGE SCALE GENOMIC DNA]</scope>
    <source>
        <strain evidence="3">KOME-1</strain>
    </source>
</reference>
<dbReference type="Pfam" id="PF05729">
    <property type="entry name" value="NACHT"/>
    <property type="match status" value="1"/>
</dbReference>
<protein>
    <submittedName>
        <fullName evidence="3">Predicted NTPase</fullName>
    </submittedName>
</protein>
<dbReference type="InterPro" id="IPR011989">
    <property type="entry name" value="ARM-like"/>
</dbReference>
<dbReference type="InterPro" id="IPR007111">
    <property type="entry name" value="NACHT_NTPase"/>
</dbReference>
<dbReference type="SUPFAM" id="SSF52540">
    <property type="entry name" value="P-loop containing nucleoside triphosphate hydrolases"/>
    <property type="match status" value="1"/>
</dbReference>
<keyword evidence="1" id="KW-0472">Membrane</keyword>
<accession>A0A0S7BI28</accession>
<dbReference type="InterPro" id="IPR027417">
    <property type="entry name" value="P-loop_NTPase"/>
</dbReference>
<keyword evidence="4" id="KW-1185">Reference proteome</keyword>
<dbReference type="AlphaFoldDB" id="A0A0S7BI28"/>
<sequence>MAHFKFDFVSFLAGFVAATILWLLVWRLRANWSQIRDALRKQSSSLRKKNLLDVETYLKQGSYRRAQKQHLAAALFPLEEILIPPLVIAPPAAPDSNGNLNDESMLEQVLPYLPDWPELGSEYGYLTRPLSEIAAQHADLALIGRPGVGKTTTLADLAISIVQKKIEDSRLLESFPIFLHVLDLSPILLGNEDAALALVNAVTAKTAVTLQKQATTAVRVSLQEGRALLLLDGLDELPPTDLPAYTKYIQNLKSQFPNLQIIAACSDVYLDGLLGLGFTPIAVASWTQLQVRQFVTRWGQIWKELIHPQITKELDVPQPDPLAMENWITTEGSFYTPFEWTELVWGAYAGDLSGNQPQRAIAAHLKRVSPDKSLEPLFGALASEMYSSGKASLSFDQAEDLLTRFSGKHSGEARDEISAAHAELEADLSEEKGKKNVSDQLRKGTKVVVQTPGEKLLLKAIEQGLIAEYGENQVAFTFQLMAAYLAASFNTAEITSINPQWSYSLSIAQFCACDGKSRPAILNFLNQDNDPLRTNLSRAGRILVSTPPNSELRIQIMRHLIGEISREQLPFGTRARMMTACAISNDPSVALLFRQWLNAPSANLRRLAALGSGLLRDPKSVGELSNLLGDADFHVHSSAALALTAIPGDGAANSVSLALSQGVETIRRAVAEALAVQPGSTGREILKEAVTMEDLLIRRAAVFGLAMLRNSWAHDLLSKVAVEDGQWVVRNAAAQTIEQHQQPDPHIPVPKLPFWESPWLITFAGKHGEGVSPDEPPLKLLFLALNSGTPEDRAMALEYLELFGSEDVRNEIRNLLSLKEEEVSEKALQSLWCLSTGSSN</sequence>
<dbReference type="InterPro" id="IPR016024">
    <property type="entry name" value="ARM-type_fold"/>
</dbReference>
<dbReference type="Pfam" id="PF13646">
    <property type="entry name" value="HEAT_2"/>
    <property type="match status" value="1"/>
</dbReference>
<name>A0A0S7BI28_9CHLR</name>
<dbReference type="Proteomes" id="UP000055060">
    <property type="component" value="Unassembled WGS sequence"/>
</dbReference>
<proteinExistence type="predicted"/>
<keyword evidence="1" id="KW-1133">Transmembrane helix</keyword>
<organism evidence="3">
    <name type="scientific">Longilinea arvoryzae</name>
    <dbReference type="NCBI Taxonomy" id="360412"/>
    <lineage>
        <taxon>Bacteria</taxon>
        <taxon>Bacillati</taxon>
        <taxon>Chloroflexota</taxon>
        <taxon>Anaerolineae</taxon>
        <taxon>Anaerolineales</taxon>
        <taxon>Anaerolineaceae</taxon>
        <taxon>Longilinea</taxon>
    </lineage>
</organism>
<dbReference type="RefSeq" id="WP_075073974.1">
    <property type="nucleotide sequence ID" value="NZ_DF967972.1"/>
</dbReference>
<feature type="domain" description="NACHT" evidence="2">
    <location>
        <begin position="138"/>
        <end position="252"/>
    </location>
</feature>
<dbReference type="Gene3D" id="3.40.50.300">
    <property type="entry name" value="P-loop containing nucleotide triphosphate hydrolases"/>
    <property type="match status" value="1"/>
</dbReference>
<dbReference type="Gene3D" id="1.25.10.10">
    <property type="entry name" value="Leucine-rich Repeat Variant"/>
    <property type="match status" value="1"/>
</dbReference>
<gene>
    <name evidence="3" type="ORF">LARV_02515</name>
</gene>
<dbReference type="OrthoDB" id="143718at2"/>
<dbReference type="EMBL" id="DF967972">
    <property type="protein sequence ID" value="GAP14740.1"/>
    <property type="molecule type" value="Genomic_DNA"/>
</dbReference>